<evidence type="ECO:0000256" key="3">
    <source>
        <dbReference type="ARBA" id="ARBA00022692"/>
    </source>
</evidence>
<evidence type="ECO:0000256" key="5">
    <source>
        <dbReference type="ARBA" id="ARBA00023136"/>
    </source>
</evidence>
<comment type="caution">
    <text evidence="8">The sequence shown here is derived from an EMBL/GenBank/DDBJ whole genome shotgun (WGS) entry which is preliminary data.</text>
</comment>
<keyword evidence="9" id="KW-1185">Reference proteome</keyword>
<dbReference type="EMBL" id="AEIU01000083">
    <property type="protein sequence ID" value="EFP95989.1"/>
    <property type="molecule type" value="Genomic_DNA"/>
</dbReference>
<dbReference type="Proteomes" id="UP000002943">
    <property type="component" value="Unassembled WGS sequence"/>
</dbReference>
<keyword evidence="4 6" id="KW-1133">Transmembrane helix</keyword>
<dbReference type="PANTHER" id="PTHR32322">
    <property type="entry name" value="INNER MEMBRANE TRANSPORTER"/>
    <property type="match status" value="1"/>
</dbReference>
<dbReference type="InterPro" id="IPR037185">
    <property type="entry name" value="EmrE-like"/>
</dbReference>
<feature type="transmembrane region" description="Helical" evidence="6">
    <location>
        <begin position="95"/>
        <end position="114"/>
    </location>
</feature>
<dbReference type="InterPro" id="IPR050638">
    <property type="entry name" value="AA-Vitamin_Transporters"/>
</dbReference>
<feature type="transmembrane region" description="Helical" evidence="6">
    <location>
        <begin position="220"/>
        <end position="246"/>
    </location>
</feature>
<protein>
    <submittedName>
        <fullName evidence="8">Integral membrane protein</fullName>
    </submittedName>
</protein>
<reference evidence="8 9" key="1">
    <citation type="journal article" date="2012" name="Int. J. Syst. Evol. Microbiol.">
        <title>Vibrio caribbeanicus sp. nov., isolated from the marine sponge Scleritoderma cyanea.</title>
        <authorList>
            <person name="Hoffmann M."/>
            <person name="Monday S.R."/>
            <person name="Allard M.W."/>
            <person name="Strain E.A."/>
            <person name="Whittaker P."/>
            <person name="Naum M."/>
            <person name="McCarthy P.J."/>
            <person name="Lopez J.V."/>
            <person name="Fischer M."/>
            <person name="Brown E.W."/>
        </authorList>
    </citation>
    <scope>NUCLEOTIDE SEQUENCE [LARGE SCALE GENOMIC DNA]</scope>
    <source>
        <strain evidence="8 9">ATCC BAA-2122</strain>
    </source>
</reference>
<feature type="transmembrane region" description="Helical" evidence="6">
    <location>
        <begin position="120"/>
        <end position="140"/>
    </location>
</feature>
<evidence type="ECO:0000256" key="6">
    <source>
        <dbReference type="SAM" id="Phobius"/>
    </source>
</evidence>
<name>E3BM61_9VIBR</name>
<feature type="domain" description="EamA" evidence="7">
    <location>
        <begin position="6"/>
        <end position="136"/>
    </location>
</feature>
<feature type="transmembrane region" description="Helical" evidence="6">
    <location>
        <begin position="32"/>
        <end position="53"/>
    </location>
</feature>
<feature type="transmembrane region" description="Helical" evidence="6">
    <location>
        <begin position="279"/>
        <end position="296"/>
    </location>
</feature>
<evidence type="ECO:0000256" key="4">
    <source>
        <dbReference type="ARBA" id="ARBA00022989"/>
    </source>
</evidence>
<evidence type="ECO:0000259" key="7">
    <source>
        <dbReference type="Pfam" id="PF00892"/>
    </source>
</evidence>
<feature type="domain" description="EamA" evidence="7">
    <location>
        <begin position="160"/>
        <end position="296"/>
    </location>
</feature>
<dbReference type="PANTHER" id="PTHR32322:SF2">
    <property type="entry name" value="EAMA DOMAIN-CONTAINING PROTEIN"/>
    <property type="match status" value="1"/>
</dbReference>
<comment type="subcellular location">
    <subcellularLocation>
        <location evidence="1">Membrane</location>
        <topology evidence="1">Multi-pass membrane protein</topology>
    </subcellularLocation>
</comment>
<keyword evidence="5 6" id="KW-0472">Membrane</keyword>
<comment type="similarity">
    <text evidence="2">Belongs to the EamA transporter family.</text>
</comment>
<dbReference type="Pfam" id="PF00892">
    <property type="entry name" value="EamA"/>
    <property type="match status" value="2"/>
</dbReference>
<dbReference type="AlphaFoldDB" id="E3BM61"/>
<evidence type="ECO:0000313" key="9">
    <source>
        <dbReference type="Proteomes" id="UP000002943"/>
    </source>
</evidence>
<gene>
    <name evidence="8" type="ORF">VIBC2010_01898</name>
</gene>
<feature type="transmembrane region" description="Helical" evidence="6">
    <location>
        <begin position="188"/>
        <end position="208"/>
    </location>
</feature>
<dbReference type="GO" id="GO:0016020">
    <property type="term" value="C:membrane"/>
    <property type="evidence" value="ECO:0007669"/>
    <property type="project" value="UniProtKB-SubCell"/>
</dbReference>
<proteinExistence type="inferred from homology"/>
<feature type="transmembrane region" description="Helical" evidence="6">
    <location>
        <begin position="65"/>
        <end position="83"/>
    </location>
</feature>
<organism evidence="8 9">
    <name type="scientific">Vibrio caribbeanicus ATCC BAA-2122</name>
    <dbReference type="NCBI Taxonomy" id="796620"/>
    <lineage>
        <taxon>Bacteria</taxon>
        <taxon>Pseudomonadati</taxon>
        <taxon>Pseudomonadota</taxon>
        <taxon>Gammaproteobacteria</taxon>
        <taxon>Vibrionales</taxon>
        <taxon>Vibrionaceae</taxon>
        <taxon>Vibrio</taxon>
    </lineage>
</organism>
<feature type="transmembrane region" description="Helical" evidence="6">
    <location>
        <begin position="252"/>
        <end position="272"/>
    </location>
</feature>
<dbReference type="OrthoDB" id="7841315at2"/>
<keyword evidence="3 6" id="KW-0812">Transmembrane</keyword>
<dbReference type="InterPro" id="IPR000620">
    <property type="entry name" value="EamA_dom"/>
</dbReference>
<dbReference type="SUPFAM" id="SSF103481">
    <property type="entry name" value="Multidrug resistance efflux transporter EmrE"/>
    <property type="match status" value="2"/>
</dbReference>
<dbReference type="RefSeq" id="WP_009602157.1">
    <property type="nucleotide sequence ID" value="NZ_AEIU01000083.1"/>
</dbReference>
<dbReference type="eggNOG" id="COG0697">
    <property type="taxonomic scope" value="Bacteria"/>
</dbReference>
<evidence type="ECO:0000256" key="2">
    <source>
        <dbReference type="ARBA" id="ARBA00007362"/>
    </source>
</evidence>
<feature type="transmembrane region" description="Helical" evidence="6">
    <location>
        <begin position="6"/>
        <end position="25"/>
    </location>
</feature>
<evidence type="ECO:0000256" key="1">
    <source>
        <dbReference type="ARBA" id="ARBA00004141"/>
    </source>
</evidence>
<accession>E3BM61</accession>
<sequence>MDALPIYAALGASTTWAIAAIIAYSPTRSLGAFTFVKIQVLSCSILVLSFCFLTDRFNTIDWGYWPAYLVSGVVGVLITNISLSVCVRRGGPRRAALLSTSKALFAAVISFVFLGEKMSIESQLGCIVVTIGIIVAIVLNKPHKNSHVLESVDGSISIIIGTGLLAGFSQAIGILALKKPILEGLDPIMAAGIRLSVCSVAIICFDILRQEPIFPKLENNKVMALVAILPGFMGYVVAAGLLLYAVGQRNSAEMFILSSLSPILIIPFQWIITRQNIGLGVWLGTFLVVVGTYLLVKS</sequence>
<feature type="transmembrane region" description="Helical" evidence="6">
    <location>
        <begin position="152"/>
        <end position="176"/>
    </location>
</feature>
<evidence type="ECO:0000313" key="8">
    <source>
        <dbReference type="EMBL" id="EFP95989.1"/>
    </source>
</evidence>